<evidence type="ECO:0000313" key="15">
    <source>
        <dbReference type="WBParaSite" id="ACAC_0000165801-mRNA-1"/>
    </source>
</evidence>
<evidence type="ECO:0000259" key="13">
    <source>
        <dbReference type="PROSITE" id="PS00125"/>
    </source>
</evidence>
<comment type="function">
    <text evidence="11">Probable phosphatase which plays a redundant role with gsp-4 in spermatogenesis by regulating sister chromatid segregation during meiosis. In addition, involved in sperm motility by controlling the dynamic disassembly of major sperm proteins (MSP) in the spermatozoan pseudopodium.</text>
</comment>
<dbReference type="InterPro" id="IPR050341">
    <property type="entry name" value="PP1_catalytic_subunit"/>
</dbReference>
<proteinExistence type="inferred from homology"/>
<keyword evidence="6" id="KW-0904">Protein phosphatase</keyword>
<dbReference type="GO" id="GO:0000785">
    <property type="term" value="C:chromatin"/>
    <property type="evidence" value="ECO:0007669"/>
    <property type="project" value="UniProtKB-ARBA"/>
</dbReference>
<comment type="similarity">
    <text evidence="2 12">Belongs to the PPP phosphatase family.</text>
</comment>
<dbReference type="AlphaFoldDB" id="A0A0K0CW72"/>
<dbReference type="SUPFAM" id="SSF56300">
    <property type="entry name" value="Metallo-dependent phosphatases"/>
    <property type="match status" value="1"/>
</dbReference>
<evidence type="ECO:0000256" key="12">
    <source>
        <dbReference type="RuleBase" id="RU004273"/>
    </source>
</evidence>
<dbReference type="SMART" id="SM00156">
    <property type="entry name" value="PP2Ac"/>
    <property type="match status" value="1"/>
</dbReference>
<keyword evidence="4" id="KW-0479">Metal-binding</keyword>
<evidence type="ECO:0000256" key="11">
    <source>
        <dbReference type="ARBA" id="ARBA00054219"/>
    </source>
</evidence>
<reference evidence="14" key="1">
    <citation type="submission" date="2012-09" db="EMBL/GenBank/DDBJ databases">
        <authorList>
            <person name="Martin A.A."/>
        </authorList>
    </citation>
    <scope>NUCLEOTIDE SEQUENCE</scope>
</reference>
<evidence type="ECO:0000256" key="6">
    <source>
        <dbReference type="ARBA" id="ARBA00022912"/>
    </source>
</evidence>
<organism evidence="14 15">
    <name type="scientific">Angiostrongylus cantonensis</name>
    <name type="common">Rat lungworm</name>
    <dbReference type="NCBI Taxonomy" id="6313"/>
    <lineage>
        <taxon>Eukaryota</taxon>
        <taxon>Metazoa</taxon>
        <taxon>Ecdysozoa</taxon>
        <taxon>Nematoda</taxon>
        <taxon>Chromadorea</taxon>
        <taxon>Rhabditida</taxon>
        <taxon>Rhabditina</taxon>
        <taxon>Rhabditomorpha</taxon>
        <taxon>Strongyloidea</taxon>
        <taxon>Metastrongylidae</taxon>
        <taxon>Angiostrongylus</taxon>
    </lineage>
</organism>
<dbReference type="PROSITE" id="PS00125">
    <property type="entry name" value="SER_THR_PHOSPHATASE"/>
    <property type="match status" value="1"/>
</dbReference>
<dbReference type="GO" id="GO:0007060">
    <property type="term" value="P:male meiosis chromosome segregation"/>
    <property type="evidence" value="ECO:0007669"/>
    <property type="project" value="UniProtKB-ARBA"/>
</dbReference>
<evidence type="ECO:0000256" key="4">
    <source>
        <dbReference type="ARBA" id="ARBA00022723"/>
    </source>
</evidence>
<evidence type="ECO:0000256" key="10">
    <source>
        <dbReference type="ARBA" id="ARBA00048336"/>
    </source>
</evidence>
<dbReference type="Gene3D" id="3.60.21.10">
    <property type="match status" value="1"/>
</dbReference>
<dbReference type="InterPro" id="IPR029052">
    <property type="entry name" value="Metallo-depent_PP-like"/>
</dbReference>
<evidence type="ECO:0000313" key="14">
    <source>
        <dbReference type="Proteomes" id="UP000035642"/>
    </source>
</evidence>
<evidence type="ECO:0000256" key="9">
    <source>
        <dbReference type="ARBA" id="ARBA00047761"/>
    </source>
</evidence>
<dbReference type="FunFam" id="3.60.21.10:FF:000026">
    <property type="entry name" value="Serine/threonine-protein phosphatase"/>
    <property type="match status" value="1"/>
</dbReference>
<reference evidence="15" key="2">
    <citation type="submission" date="2017-02" db="UniProtKB">
        <authorList>
            <consortium name="WormBaseParasite"/>
        </authorList>
    </citation>
    <scope>IDENTIFICATION</scope>
</reference>
<evidence type="ECO:0000256" key="8">
    <source>
        <dbReference type="ARBA" id="ARBA00037818"/>
    </source>
</evidence>
<dbReference type="GO" id="GO:0005634">
    <property type="term" value="C:nucleus"/>
    <property type="evidence" value="ECO:0007669"/>
    <property type="project" value="TreeGrafter"/>
</dbReference>
<evidence type="ECO:0000256" key="5">
    <source>
        <dbReference type="ARBA" id="ARBA00022801"/>
    </source>
</evidence>
<feature type="domain" description="Serine/threonine specific protein phosphatases" evidence="13">
    <location>
        <begin position="124"/>
        <end position="129"/>
    </location>
</feature>
<dbReference type="Pfam" id="PF00149">
    <property type="entry name" value="Metallophos"/>
    <property type="match status" value="1"/>
</dbReference>
<dbReference type="GO" id="GO:0004722">
    <property type="term" value="F:protein serine/threonine phosphatase activity"/>
    <property type="evidence" value="ECO:0007669"/>
    <property type="project" value="UniProtKB-EC"/>
</dbReference>
<evidence type="ECO:0000256" key="3">
    <source>
        <dbReference type="ARBA" id="ARBA00022454"/>
    </source>
</evidence>
<keyword evidence="14" id="KW-1185">Reference proteome</keyword>
<dbReference type="GO" id="GO:0005737">
    <property type="term" value="C:cytoplasm"/>
    <property type="evidence" value="ECO:0007669"/>
    <property type="project" value="TreeGrafter"/>
</dbReference>
<dbReference type="PRINTS" id="PR00114">
    <property type="entry name" value="STPHPHTASE"/>
</dbReference>
<dbReference type="InterPro" id="IPR004843">
    <property type="entry name" value="Calcineurin-like_PHP"/>
</dbReference>
<dbReference type="GO" id="GO:0097723">
    <property type="term" value="P:amoeboid sperm motility"/>
    <property type="evidence" value="ECO:0007669"/>
    <property type="project" value="UniProtKB-ARBA"/>
</dbReference>
<keyword evidence="7" id="KW-0464">Manganese</keyword>
<evidence type="ECO:0000256" key="7">
    <source>
        <dbReference type="ARBA" id="ARBA00023211"/>
    </source>
</evidence>
<evidence type="ECO:0000256" key="1">
    <source>
        <dbReference type="ARBA" id="ARBA00004286"/>
    </source>
</evidence>
<comment type="subcellular location">
    <subcellularLocation>
        <location evidence="8">Cell projection</location>
        <location evidence="8">Pseudopodium</location>
    </subcellularLocation>
    <subcellularLocation>
        <location evidence="1">Chromosome</location>
    </subcellularLocation>
</comment>
<dbReference type="InterPro" id="IPR006186">
    <property type="entry name" value="Ser/Thr-sp_prot-phosphatase"/>
</dbReference>
<comment type="catalytic activity">
    <reaction evidence="9">
        <text>O-phospho-L-seryl-[protein] + H2O = L-seryl-[protein] + phosphate</text>
        <dbReference type="Rhea" id="RHEA:20629"/>
        <dbReference type="Rhea" id="RHEA-COMP:9863"/>
        <dbReference type="Rhea" id="RHEA-COMP:11604"/>
        <dbReference type="ChEBI" id="CHEBI:15377"/>
        <dbReference type="ChEBI" id="CHEBI:29999"/>
        <dbReference type="ChEBI" id="CHEBI:43474"/>
        <dbReference type="ChEBI" id="CHEBI:83421"/>
        <dbReference type="EC" id="3.1.3.16"/>
    </reaction>
</comment>
<dbReference type="Pfam" id="PF16891">
    <property type="entry name" value="STPPase_N"/>
    <property type="match status" value="1"/>
</dbReference>
<keyword evidence="3" id="KW-0158">Chromosome</keyword>
<protein>
    <recommendedName>
        <fullName evidence="12">Serine/threonine-protein phosphatase</fullName>
        <ecNumber evidence="12">3.1.3.16</ecNumber>
    </recommendedName>
</protein>
<dbReference type="GO" id="GO:0018991">
    <property type="term" value="P:egg-laying behavior"/>
    <property type="evidence" value="ECO:0007669"/>
    <property type="project" value="UniProtKB-ARBA"/>
</dbReference>
<keyword evidence="5 12" id="KW-0378">Hydrolase</keyword>
<dbReference type="GO" id="GO:0046872">
    <property type="term" value="F:metal ion binding"/>
    <property type="evidence" value="ECO:0007669"/>
    <property type="project" value="UniProtKB-KW"/>
</dbReference>
<dbReference type="GO" id="GO:0031272">
    <property type="term" value="P:regulation of pseudopodium assembly"/>
    <property type="evidence" value="ECO:0007669"/>
    <property type="project" value="UniProtKB-ARBA"/>
</dbReference>
<dbReference type="InterPro" id="IPR031675">
    <property type="entry name" value="STPPase_N"/>
</dbReference>
<accession>A0A0K0CW72</accession>
<dbReference type="Proteomes" id="UP000035642">
    <property type="component" value="Unassembled WGS sequence"/>
</dbReference>
<name>A0A0K0CW72_ANGCA</name>
<dbReference type="GO" id="GO:0031143">
    <property type="term" value="C:pseudopodium"/>
    <property type="evidence" value="ECO:0007669"/>
    <property type="project" value="UniProtKB-SubCell"/>
</dbReference>
<dbReference type="STRING" id="6313.A0A0K0CW72"/>
<dbReference type="WBParaSite" id="ACAC_0000165801-mRNA-1">
    <property type="protein sequence ID" value="ACAC_0000165801-mRNA-1"/>
    <property type="gene ID" value="ACAC_0000165801"/>
</dbReference>
<sequence>MEPSQLITNLLSVGNPDKGLTKTVSENDIMDTLKKARELFLSQPSMVELDSPVKICGDTHGQYTDLLRLFNKGGFPPLSNYLFLGDYVDRGKQNLEVILLIIAYKARLFNFYFQLRFPKNFFALRGNHECANVNRTYGFYDECMRRYQSQRMWQSFQDTFCVMPLTALVADKILCMHGGLSPHLESLEQLRNIPRPTEATGQTLEMDLLWADPVIGLSGFQANMRGASYGFGPDILAKFCNTLNIDLVARAHQVVQDGYEFFGGRKLVTIFSAPHYCGQFDNAAAIMVVDENLQCSFEILRPCAGRPQPKIVPTSMGSPGAPPCT</sequence>
<evidence type="ECO:0000256" key="2">
    <source>
        <dbReference type="ARBA" id="ARBA00008294"/>
    </source>
</evidence>
<dbReference type="PANTHER" id="PTHR11668:SF398">
    <property type="entry name" value="SERINE_THREONINE-PROTEIN PHOSPHATASE"/>
    <property type="match status" value="1"/>
</dbReference>
<comment type="catalytic activity">
    <reaction evidence="10 12">
        <text>O-phospho-L-threonyl-[protein] + H2O = L-threonyl-[protein] + phosphate</text>
        <dbReference type="Rhea" id="RHEA:47004"/>
        <dbReference type="Rhea" id="RHEA-COMP:11060"/>
        <dbReference type="Rhea" id="RHEA-COMP:11605"/>
        <dbReference type="ChEBI" id="CHEBI:15377"/>
        <dbReference type="ChEBI" id="CHEBI:30013"/>
        <dbReference type="ChEBI" id="CHEBI:43474"/>
        <dbReference type="ChEBI" id="CHEBI:61977"/>
        <dbReference type="EC" id="3.1.3.16"/>
    </reaction>
</comment>
<dbReference type="EC" id="3.1.3.16" evidence="12"/>
<dbReference type="PANTHER" id="PTHR11668">
    <property type="entry name" value="SERINE/THREONINE PROTEIN PHOSPHATASE"/>
    <property type="match status" value="1"/>
</dbReference>